<dbReference type="PANTHER" id="PTHR36511">
    <property type="entry name" value="MERR FAMILY BACTERIAL REGULATORY PROTEIN"/>
    <property type="match status" value="1"/>
</dbReference>
<keyword evidence="3" id="KW-0804">Transcription</keyword>
<dbReference type="PROSITE" id="PS50943">
    <property type="entry name" value="HTH_CROC1"/>
    <property type="match status" value="1"/>
</dbReference>
<dbReference type="RefSeq" id="WP_071972600.1">
    <property type="nucleotide sequence ID" value="NZ_CP018076.1"/>
</dbReference>
<dbReference type="AlphaFoldDB" id="A0A1J0WIW1"/>
<evidence type="ECO:0000256" key="2">
    <source>
        <dbReference type="ARBA" id="ARBA00023125"/>
    </source>
</evidence>
<evidence type="ECO:0000313" key="6">
    <source>
        <dbReference type="Proteomes" id="UP000181897"/>
    </source>
</evidence>
<accession>A0A1J0WIW1</accession>
<dbReference type="GO" id="GO:0003677">
    <property type="term" value="F:DNA binding"/>
    <property type="evidence" value="ECO:0007669"/>
    <property type="project" value="UniProtKB-KW"/>
</dbReference>
<dbReference type="PANTHER" id="PTHR36511:SF4">
    <property type="entry name" value="ANTITOXIN MQSA"/>
    <property type="match status" value="1"/>
</dbReference>
<keyword evidence="1" id="KW-0805">Transcription regulation</keyword>
<keyword evidence="6" id="KW-1185">Reference proteome</keyword>
<reference evidence="5 6" key="1">
    <citation type="submission" date="2016-11" db="EMBL/GenBank/DDBJ databases">
        <title>Complete genome sequence of Sulfitobacter sp. AM1-D1, a toxic bacteria associated with marine dinoflagellate Alexandrium minutum in East China Sea.</title>
        <authorList>
            <person name="Yang Q."/>
            <person name="Zhang X."/>
            <person name="Tian X."/>
        </authorList>
    </citation>
    <scope>NUCLEOTIDE SEQUENCE [LARGE SCALE GENOMIC DNA]</scope>
    <source>
        <strain evidence="5 6">AM1-D1</strain>
    </source>
</reference>
<proteinExistence type="predicted"/>
<dbReference type="SUPFAM" id="SSF47413">
    <property type="entry name" value="lambda repressor-like DNA-binding domains"/>
    <property type="match status" value="1"/>
</dbReference>
<name>A0A1J0WIW1_9RHOB</name>
<sequence>MSFGKELIQSANEALEIARGNAEPAAVYVPETVDVAAIRRQQGLTRSAFAERYGLAESTIRDWEQNRRSPDRAAVLLLKVIERHPDIVAQAVRA</sequence>
<gene>
    <name evidence="5" type="ORF">BOO69_13260</name>
</gene>
<dbReference type="SMART" id="SM00530">
    <property type="entry name" value="HTH_XRE"/>
    <property type="match status" value="1"/>
</dbReference>
<dbReference type="STRING" id="1917485.BOO69_13260"/>
<dbReference type="Pfam" id="PF01381">
    <property type="entry name" value="HTH_3"/>
    <property type="match status" value="1"/>
</dbReference>
<dbReference type="Gene3D" id="1.10.260.40">
    <property type="entry name" value="lambda repressor-like DNA-binding domains"/>
    <property type="match status" value="1"/>
</dbReference>
<dbReference type="CDD" id="cd00093">
    <property type="entry name" value="HTH_XRE"/>
    <property type="match status" value="1"/>
</dbReference>
<dbReference type="InterPro" id="IPR010982">
    <property type="entry name" value="Lambda_DNA-bd_dom_sf"/>
</dbReference>
<protein>
    <recommendedName>
        <fullName evidence="4">HTH cro/C1-type domain-containing protein</fullName>
    </recommendedName>
</protein>
<dbReference type="InterPro" id="IPR052359">
    <property type="entry name" value="HTH-type_reg/antitoxin"/>
</dbReference>
<dbReference type="EMBL" id="CP018076">
    <property type="protein sequence ID" value="APE44257.1"/>
    <property type="molecule type" value="Genomic_DNA"/>
</dbReference>
<dbReference type="OrthoDB" id="461984at2"/>
<evidence type="ECO:0000256" key="3">
    <source>
        <dbReference type="ARBA" id="ARBA00023163"/>
    </source>
</evidence>
<evidence type="ECO:0000259" key="4">
    <source>
        <dbReference type="PROSITE" id="PS50943"/>
    </source>
</evidence>
<evidence type="ECO:0000313" key="5">
    <source>
        <dbReference type="EMBL" id="APE44257.1"/>
    </source>
</evidence>
<keyword evidence="2" id="KW-0238">DNA-binding</keyword>
<dbReference type="InterPro" id="IPR001387">
    <property type="entry name" value="Cro/C1-type_HTH"/>
</dbReference>
<organism evidence="5 6">
    <name type="scientific">Sulfitobacter alexandrii</name>
    <dbReference type="NCBI Taxonomy" id="1917485"/>
    <lineage>
        <taxon>Bacteria</taxon>
        <taxon>Pseudomonadati</taxon>
        <taxon>Pseudomonadota</taxon>
        <taxon>Alphaproteobacteria</taxon>
        <taxon>Rhodobacterales</taxon>
        <taxon>Roseobacteraceae</taxon>
        <taxon>Sulfitobacter</taxon>
    </lineage>
</organism>
<evidence type="ECO:0000256" key="1">
    <source>
        <dbReference type="ARBA" id="ARBA00023015"/>
    </source>
</evidence>
<dbReference type="Proteomes" id="UP000181897">
    <property type="component" value="Chromosome"/>
</dbReference>
<dbReference type="KEGG" id="suam:BOO69_13260"/>
<feature type="domain" description="HTH cro/C1-type" evidence="4">
    <location>
        <begin position="35"/>
        <end position="88"/>
    </location>
</feature>